<evidence type="ECO:0000313" key="6">
    <source>
        <dbReference type="EMBL" id="RNB84555.1"/>
    </source>
</evidence>
<comment type="similarity">
    <text evidence="1 3">Belongs to the GcvH family.</text>
</comment>
<comment type="subunit">
    <text evidence="3">The glycine cleavage system is composed of four proteins: P, T, L and H.</text>
</comment>
<reference evidence="6 7" key="1">
    <citation type="submission" date="2018-10" db="EMBL/GenBank/DDBJ databases">
        <title>Phylogenomics of Brevibacillus.</title>
        <authorList>
            <person name="Dunlap C."/>
        </authorList>
    </citation>
    <scope>NUCLEOTIDE SEQUENCE [LARGE SCALE GENOMIC DNA]</scope>
    <source>
        <strain evidence="6 7">JCM 15716</strain>
    </source>
</reference>
<dbReference type="InterPro" id="IPR017453">
    <property type="entry name" value="GCV_H_sub"/>
</dbReference>
<dbReference type="CDD" id="cd06848">
    <property type="entry name" value="GCS_H"/>
    <property type="match status" value="1"/>
</dbReference>
<dbReference type="SUPFAM" id="SSF51230">
    <property type="entry name" value="Single hybrid motif"/>
    <property type="match status" value="1"/>
</dbReference>
<evidence type="ECO:0000256" key="4">
    <source>
        <dbReference type="PIRSR" id="PIRSR617453-50"/>
    </source>
</evidence>
<dbReference type="InterPro" id="IPR033753">
    <property type="entry name" value="GCV_H/Fam206"/>
</dbReference>
<dbReference type="GO" id="GO:0019464">
    <property type="term" value="P:glycine decarboxylation via glycine cleavage system"/>
    <property type="evidence" value="ECO:0007669"/>
    <property type="project" value="UniProtKB-UniRule"/>
</dbReference>
<accession>A0A3M8DB68</accession>
<comment type="cofactor">
    <cofactor evidence="3">
        <name>(R)-lipoate</name>
        <dbReference type="ChEBI" id="CHEBI:83088"/>
    </cofactor>
    <text evidence="3">Binds 1 lipoyl cofactor covalently.</text>
</comment>
<evidence type="ECO:0000259" key="5">
    <source>
        <dbReference type="PROSITE" id="PS50968"/>
    </source>
</evidence>
<evidence type="ECO:0000313" key="7">
    <source>
        <dbReference type="Proteomes" id="UP000271031"/>
    </source>
</evidence>
<comment type="caution">
    <text evidence="6">The sequence shown here is derived from an EMBL/GenBank/DDBJ whole genome shotgun (WGS) entry which is preliminary data.</text>
</comment>
<evidence type="ECO:0000256" key="1">
    <source>
        <dbReference type="ARBA" id="ARBA00009249"/>
    </source>
</evidence>
<dbReference type="OrthoDB" id="9796712at2"/>
<feature type="modified residue" description="N6-lipoyllysine" evidence="3 4">
    <location>
        <position position="65"/>
    </location>
</feature>
<comment type="function">
    <text evidence="3">Is also involved in protein lipoylation via its role as an octanoyl/lipoyl carrier protein intermediate.</text>
</comment>
<gene>
    <name evidence="3 6" type="primary">gcvH</name>
    <name evidence="6" type="ORF">EDM56_20820</name>
</gene>
<name>A0A3M8DB68_9BACL</name>
<dbReference type="InterPro" id="IPR011053">
    <property type="entry name" value="Single_hybrid_motif"/>
</dbReference>
<dbReference type="GO" id="GO:0005960">
    <property type="term" value="C:glycine cleavage complex"/>
    <property type="evidence" value="ECO:0007669"/>
    <property type="project" value="InterPro"/>
</dbReference>
<dbReference type="EMBL" id="RHHQ01000017">
    <property type="protein sequence ID" value="RNB84555.1"/>
    <property type="molecule type" value="Genomic_DNA"/>
</dbReference>
<comment type="function">
    <text evidence="3">The glycine cleavage system catalyzes the degradation of glycine. The H protein shuttles the methylamine group of glycine from the P protein to the T protein.</text>
</comment>
<dbReference type="NCBIfam" id="TIGR00527">
    <property type="entry name" value="gcvH"/>
    <property type="match status" value="1"/>
</dbReference>
<dbReference type="GO" id="GO:0009249">
    <property type="term" value="P:protein lipoylation"/>
    <property type="evidence" value="ECO:0007669"/>
    <property type="project" value="UniProtKB-UniRule"/>
</dbReference>
<organism evidence="6 7">
    <name type="scientific">Brevibacillus fluminis</name>
    <dbReference type="NCBI Taxonomy" id="511487"/>
    <lineage>
        <taxon>Bacteria</taxon>
        <taxon>Bacillati</taxon>
        <taxon>Bacillota</taxon>
        <taxon>Bacilli</taxon>
        <taxon>Bacillales</taxon>
        <taxon>Paenibacillaceae</taxon>
        <taxon>Brevibacillus</taxon>
    </lineage>
</organism>
<dbReference type="AlphaFoldDB" id="A0A3M8DB68"/>
<evidence type="ECO:0000256" key="3">
    <source>
        <dbReference type="HAMAP-Rule" id="MF_00272"/>
    </source>
</evidence>
<dbReference type="PROSITE" id="PS00189">
    <property type="entry name" value="LIPOYL"/>
    <property type="match status" value="1"/>
</dbReference>
<dbReference type="PANTHER" id="PTHR11715:SF3">
    <property type="entry name" value="GLYCINE CLEAVAGE SYSTEM H PROTEIN-RELATED"/>
    <property type="match status" value="1"/>
</dbReference>
<dbReference type="HAMAP" id="MF_00272">
    <property type="entry name" value="GcvH"/>
    <property type="match status" value="1"/>
</dbReference>
<sequence>MANVVANFLYSKEHEWVEVIGEGRVRVGITDFAQHQLGDLVFVDLPQVGASVTADDSMGSVESVKAVSDIFSPVTGTVVEVNPVLEDEPETINSDPFQGGWMVVVELSDPDELNGLMNAEQYAAFTEEE</sequence>
<dbReference type="PANTHER" id="PTHR11715">
    <property type="entry name" value="GLYCINE CLEAVAGE SYSTEM H PROTEIN"/>
    <property type="match status" value="1"/>
</dbReference>
<dbReference type="NCBIfam" id="NF002270">
    <property type="entry name" value="PRK01202.1"/>
    <property type="match status" value="1"/>
</dbReference>
<dbReference type="PROSITE" id="PS50968">
    <property type="entry name" value="BIOTINYL_LIPOYL"/>
    <property type="match status" value="1"/>
</dbReference>
<keyword evidence="2 3" id="KW-0450">Lipoyl</keyword>
<feature type="domain" description="Lipoyl-binding" evidence="5">
    <location>
        <begin position="24"/>
        <end position="106"/>
    </location>
</feature>
<keyword evidence="7" id="KW-1185">Reference proteome</keyword>
<dbReference type="Proteomes" id="UP000271031">
    <property type="component" value="Unassembled WGS sequence"/>
</dbReference>
<dbReference type="Gene3D" id="2.40.50.100">
    <property type="match status" value="1"/>
</dbReference>
<dbReference type="GO" id="GO:0005829">
    <property type="term" value="C:cytosol"/>
    <property type="evidence" value="ECO:0007669"/>
    <property type="project" value="TreeGrafter"/>
</dbReference>
<protein>
    <recommendedName>
        <fullName evidence="3">Glycine cleavage system H protein</fullName>
    </recommendedName>
    <alternativeName>
        <fullName evidence="3">Octanoyl/lipoyl carrier protein</fullName>
    </alternativeName>
</protein>
<evidence type="ECO:0000256" key="2">
    <source>
        <dbReference type="ARBA" id="ARBA00022823"/>
    </source>
</evidence>
<dbReference type="InterPro" id="IPR003016">
    <property type="entry name" value="2-oxoA_DH_lipoyl-BS"/>
</dbReference>
<dbReference type="Pfam" id="PF01597">
    <property type="entry name" value="GCV_H"/>
    <property type="match status" value="1"/>
</dbReference>
<proteinExistence type="inferred from homology"/>
<dbReference type="RefSeq" id="WP_122919838.1">
    <property type="nucleotide sequence ID" value="NZ_RHHQ01000017.1"/>
</dbReference>
<dbReference type="InterPro" id="IPR002930">
    <property type="entry name" value="GCV_H"/>
</dbReference>
<dbReference type="InterPro" id="IPR000089">
    <property type="entry name" value="Biotin_lipoyl"/>
</dbReference>